<proteinExistence type="inferred from homology"/>
<feature type="region of interest" description="Disordered" evidence="2">
    <location>
        <begin position="1"/>
        <end position="22"/>
    </location>
</feature>
<dbReference type="AlphaFoldDB" id="A0A836CP98"/>
<evidence type="ECO:0000313" key="4">
    <source>
        <dbReference type="Proteomes" id="UP000664991"/>
    </source>
</evidence>
<organism evidence="3 4">
    <name type="scientific">Ovis aries</name>
    <name type="common">Sheep</name>
    <dbReference type="NCBI Taxonomy" id="9940"/>
    <lineage>
        <taxon>Eukaryota</taxon>
        <taxon>Metazoa</taxon>
        <taxon>Chordata</taxon>
        <taxon>Craniata</taxon>
        <taxon>Vertebrata</taxon>
        <taxon>Euteleostomi</taxon>
        <taxon>Mammalia</taxon>
        <taxon>Eutheria</taxon>
        <taxon>Laurasiatheria</taxon>
        <taxon>Artiodactyla</taxon>
        <taxon>Ruminantia</taxon>
        <taxon>Pecora</taxon>
        <taxon>Bovidae</taxon>
        <taxon>Caprinae</taxon>
        <taxon>Ovis</taxon>
    </lineage>
</organism>
<comment type="similarity">
    <text evidence="1">Belongs to the CTAG/PCC1 family.</text>
</comment>
<feature type="compositionally biased region" description="Basic residues" evidence="2">
    <location>
        <begin position="11"/>
        <end position="20"/>
    </location>
</feature>
<accession>A0A836CP98</accession>
<dbReference type="InterPro" id="IPR015419">
    <property type="entry name" value="CTAG/Pcc1"/>
</dbReference>
<protein>
    <submittedName>
        <fullName evidence="3">Uncharacterized protein</fullName>
    </submittedName>
</protein>
<dbReference type="Pfam" id="PF09341">
    <property type="entry name" value="Pcc1"/>
    <property type="match status" value="1"/>
</dbReference>
<reference evidence="3 4" key="1">
    <citation type="submission" date="2020-12" db="EMBL/GenBank/DDBJ databases">
        <title>De novo assembly of Tibetan sheep genome.</title>
        <authorList>
            <person name="Li X."/>
        </authorList>
    </citation>
    <scope>NUCLEOTIDE SEQUENCE [LARGE SCALE GENOMIC DNA]</scope>
    <source>
        <tissue evidence="3">Heart</tissue>
    </source>
</reference>
<gene>
    <name evidence="3" type="ORF">JEQ12_020173</name>
</gene>
<evidence type="ECO:0000256" key="1">
    <source>
        <dbReference type="ARBA" id="ARBA00007073"/>
    </source>
</evidence>
<dbReference type="EMBL" id="JAEMGP010000027">
    <property type="protein sequence ID" value="KAG5193812.1"/>
    <property type="molecule type" value="Genomic_DNA"/>
</dbReference>
<sequence length="200" mass="22381">MHMMEEPPGQPKKKPKKPKKTQVPWNLQRAQHMVATECQVVLVARMTLVTQLALVTSSVTGFMEALVTWLVPEAPVLQESQVAQLVPFCRSQGHLTLQGLVEMLHLEPQFSLTVAFSSHAEADIARHFLTPRTQLRGPIRKELDVNGRMLVLTLSVSCLSYPDVDVVIRYLTQDADLDPEAVERELVVTGSDLMFIGQED</sequence>
<dbReference type="Proteomes" id="UP000664991">
    <property type="component" value="Unassembled WGS sequence"/>
</dbReference>
<name>A0A836CP98_SHEEP</name>
<comment type="caution">
    <text evidence="3">The sequence shown here is derived from an EMBL/GenBank/DDBJ whole genome shotgun (WGS) entry which is preliminary data.</text>
</comment>
<evidence type="ECO:0000256" key="2">
    <source>
        <dbReference type="SAM" id="MobiDB-lite"/>
    </source>
</evidence>
<evidence type="ECO:0000313" key="3">
    <source>
        <dbReference type="EMBL" id="KAG5193812.1"/>
    </source>
</evidence>